<dbReference type="OrthoDB" id="1277521at2759"/>
<protein>
    <recommendedName>
        <fullName evidence="3">RNA-directed DNA polymerase, eukaryota, Reverse transcriptase zinc-binding domain protein</fullName>
    </recommendedName>
</protein>
<dbReference type="AlphaFoldDB" id="A0A9J5WQX8"/>
<evidence type="ECO:0008006" key="3">
    <source>
        <dbReference type="Google" id="ProtNLM"/>
    </source>
</evidence>
<comment type="caution">
    <text evidence="1">The sequence shown here is derived from an EMBL/GenBank/DDBJ whole genome shotgun (WGS) entry which is preliminary data.</text>
</comment>
<accession>A0A9J5WQX8</accession>
<name>A0A9J5WQX8_SOLCO</name>
<proteinExistence type="predicted"/>
<dbReference type="Proteomes" id="UP000824120">
    <property type="component" value="Chromosome 11"/>
</dbReference>
<evidence type="ECO:0000313" key="1">
    <source>
        <dbReference type="EMBL" id="KAG5578347.1"/>
    </source>
</evidence>
<keyword evidence="2" id="KW-1185">Reference proteome</keyword>
<organism evidence="1 2">
    <name type="scientific">Solanum commersonii</name>
    <name type="common">Commerson's wild potato</name>
    <name type="synonym">Commerson's nightshade</name>
    <dbReference type="NCBI Taxonomy" id="4109"/>
    <lineage>
        <taxon>Eukaryota</taxon>
        <taxon>Viridiplantae</taxon>
        <taxon>Streptophyta</taxon>
        <taxon>Embryophyta</taxon>
        <taxon>Tracheophyta</taxon>
        <taxon>Spermatophyta</taxon>
        <taxon>Magnoliopsida</taxon>
        <taxon>eudicotyledons</taxon>
        <taxon>Gunneridae</taxon>
        <taxon>Pentapetalae</taxon>
        <taxon>asterids</taxon>
        <taxon>lamiids</taxon>
        <taxon>Solanales</taxon>
        <taxon>Solanaceae</taxon>
        <taxon>Solanoideae</taxon>
        <taxon>Solaneae</taxon>
        <taxon>Solanum</taxon>
    </lineage>
</organism>
<dbReference type="EMBL" id="JACXVP010000011">
    <property type="protein sequence ID" value="KAG5578347.1"/>
    <property type="molecule type" value="Genomic_DNA"/>
</dbReference>
<reference evidence="1 2" key="1">
    <citation type="submission" date="2020-09" db="EMBL/GenBank/DDBJ databases">
        <title>De no assembly of potato wild relative species, Solanum commersonii.</title>
        <authorList>
            <person name="Cho K."/>
        </authorList>
    </citation>
    <scope>NUCLEOTIDE SEQUENCE [LARGE SCALE GENOMIC DNA]</scope>
    <source>
        <strain evidence="1">LZ3.2</strain>
        <tissue evidence="1">Leaf</tissue>
    </source>
</reference>
<evidence type="ECO:0000313" key="2">
    <source>
        <dbReference type="Proteomes" id="UP000824120"/>
    </source>
</evidence>
<sequence>MEVDSAKESCASKKWNAIPLCLQNKCWWCDVSPVTKALWSRLCGWLGFHRVIQDWETELRLVCMMAKQKAGRAEIVSSVIGMIVYVIWRERNKIRFQNRSMRADEVLKEIVMHMHIKRKNRAKWHTTLQQLNAYPSVCIGYSWNIDRLKSEQVLVQRKPHFCSTEAIAWKFTEGNSKPIFLAMEAARDSNFCKVTVLIGLNIRLVLIGHDLVGGPNCFSISRKAAKYGSFPSNVHFNMSVGKIASLAT</sequence>
<gene>
    <name evidence="1" type="ORF">H5410_058481</name>
</gene>